<evidence type="ECO:0000259" key="1">
    <source>
        <dbReference type="Pfam" id="PF14529"/>
    </source>
</evidence>
<feature type="domain" description="Endonuclease/exonuclease/phosphatase" evidence="1">
    <location>
        <begin position="102"/>
        <end position="157"/>
    </location>
</feature>
<dbReference type="InterPro" id="IPR036691">
    <property type="entry name" value="Endo/exonu/phosph_ase_sf"/>
</dbReference>
<dbReference type="RefSeq" id="XP_017303989.1">
    <property type="nucleotide sequence ID" value="XM_017448500.1"/>
</dbReference>
<dbReference type="Pfam" id="PF14529">
    <property type="entry name" value="Exo_endo_phos_2"/>
    <property type="match status" value="1"/>
</dbReference>
<feature type="non-terminal residue" evidence="3">
    <location>
        <position position="443"/>
    </location>
</feature>
<accession>A0A1S4EPA1</accession>
<name>A0A1S4EPA1_DIACI</name>
<dbReference type="PANTHER" id="PTHR33273">
    <property type="entry name" value="DOMAIN-CONTAINING PROTEIN, PUTATIVE-RELATED"/>
    <property type="match status" value="1"/>
</dbReference>
<dbReference type="AlphaFoldDB" id="A0A1S4EPA1"/>
<dbReference type="PANTHER" id="PTHR33273:SF4">
    <property type="entry name" value="ENDONUCLEASE_EXONUCLEASE_PHOSPHATASE DOMAIN-CONTAINING PROTEIN"/>
    <property type="match status" value="1"/>
</dbReference>
<dbReference type="KEGG" id="dci:108253831"/>
<proteinExistence type="predicted"/>
<organism evidence="2 3">
    <name type="scientific">Diaphorina citri</name>
    <name type="common">Asian citrus psyllid</name>
    <dbReference type="NCBI Taxonomy" id="121845"/>
    <lineage>
        <taxon>Eukaryota</taxon>
        <taxon>Metazoa</taxon>
        <taxon>Ecdysozoa</taxon>
        <taxon>Arthropoda</taxon>
        <taxon>Hexapoda</taxon>
        <taxon>Insecta</taxon>
        <taxon>Pterygota</taxon>
        <taxon>Neoptera</taxon>
        <taxon>Paraneoptera</taxon>
        <taxon>Hemiptera</taxon>
        <taxon>Sternorrhyncha</taxon>
        <taxon>Psylloidea</taxon>
        <taxon>Psyllidae</taxon>
        <taxon>Diaphorininae</taxon>
        <taxon>Diaphorina</taxon>
    </lineage>
</organism>
<evidence type="ECO:0000313" key="3">
    <source>
        <dbReference type="RefSeq" id="XP_017303989.1"/>
    </source>
</evidence>
<protein>
    <submittedName>
        <fullName evidence="3">Uncharacterized protein LOC108253831</fullName>
    </submittedName>
</protein>
<reference evidence="3" key="1">
    <citation type="submission" date="2025-08" db="UniProtKB">
        <authorList>
            <consortium name="RefSeq"/>
        </authorList>
    </citation>
    <scope>IDENTIFICATION</scope>
</reference>
<dbReference type="Gene3D" id="3.60.10.10">
    <property type="entry name" value="Endonuclease/exonuclease/phosphatase"/>
    <property type="match status" value="1"/>
</dbReference>
<dbReference type="InterPro" id="IPR005135">
    <property type="entry name" value="Endo/exonuclease/phosphatase"/>
</dbReference>
<dbReference type="GeneID" id="108253831"/>
<evidence type="ECO:0000313" key="2">
    <source>
        <dbReference type="Proteomes" id="UP000079169"/>
    </source>
</evidence>
<dbReference type="Proteomes" id="UP000079169">
    <property type="component" value="Unplaced"/>
</dbReference>
<sequence>MTNVVQINLHHSKAASATLAKVILEKQIKVALIQEPYVVKGRVAGLGSTQGTVIYDSSTENPRACIFVNKNIHCLPLWNYTTKDIAAVRLKLQMKDERKDYIFASCYLPFEETNPISTELQSLIDHVERERVQHVLGMDANAHHYAWGSSNINNRGKKPTFVTRNRSEVLDITVASQGMMRIIHNWNVPDEMISSSDHRYIFFSIKNDPGPPTSYRNPRKTDWGLYRRLLKSELEGMNVGIKDSRDLDETALRLQGAILKTLDNSCPVVRRSTTKQPVWWNKKLDGLRKKTRRLWNKAKRNGNREAYYTSLTAYNTELKKTKRSSWRKFCENIENFDGAARLQKLMARDPFFGIGNMAKPDGSYTTNGEETLEVLLNAHFPEHRSASAGPPSSGLNVELRSRPTEADWREAKAVVSMERIQAAVRTFKPFKSPGPDGIYPAFL</sequence>
<keyword evidence="2" id="KW-1185">Reference proteome</keyword>
<dbReference type="GO" id="GO:0003824">
    <property type="term" value="F:catalytic activity"/>
    <property type="evidence" value="ECO:0007669"/>
    <property type="project" value="InterPro"/>
</dbReference>
<dbReference type="CDD" id="cd09077">
    <property type="entry name" value="R1-I-EN"/>
    <property type="match status" value="1"/>
</dbReference>
<dbReference type="OMA" id="FCENIEN"/>
<gene>
    <name evidence="3" type="primary">LOC108253831</name>
</gene>
<dbReference type="PaxDb" id="121845-A0A1S4EPA1"/>
<dbReference type="SUPFAM" id="SSF56219">
    <property type="entry name" value="DNase I-like"/>
    <property type="match status" value="1"/>
</dbReference>